<comment type="caution">
    <text evidence="1">The sequence shown here is derived from an EMBL/GenBank/DDBJ whole genome shotgun (WGS) entry which is preliminary data.</text>
</comment>
<gene>
    <name evidence="1" type="ORF">F0919_06690</name>
</gene>
<dbReference type="RefSeq" id="WP_150031933.1">
    <property type="nucleotide sequence ID" value="NZ_VWSH01000001.1"/>
</dbReference>
<name>A0A5M6CQH1_9BACT</name>
<dbReference type="Pfam" id="PF10652">
    <property type="entry name" value="DUF2480"/>
    <property type="match status" value="1"/>
</dbReference>
<dbReference type="EMBL" id="VWSH01000001">
    <property type="protein sequence ID" value="KAA5537357.1"/>
    <property type="molecule type" value="Genomic_DNA"/>
</dbReference>
<sequence length="169" mass="19169">MDSIIVNKVADSGIITLNLEQYIPSADLIATFDLKPFLFKEMIVKEKDFRQFVTEHDWQQYEGKHVAVVCTADAIIPMWAYMLVASSLHPFANNVYFGTEDALLQHLILKSIEEISVEEYIDKRVVIKGCGDRSLPEAAFVAITQKLRPVVKSLMYGEPCSTVPVFKRK</sequence>
<accession>A0A5M6CQH1</accession>
<evidence type="ECO:0000313" key="2">
    <source>
        <dbReference type="Proteomes" id="UP000323632"/>
    </source>
</evidence>
<protein>
    <submittedName>
        <fullName evidence="1">DUF2480 family protein</fullName>
    </submittedName>
</protein>
<dbReference type="InterPro" id="IPR018914">
    <property type="entry name" value="DUF2480"/>
</dbReference>
<keyword evidence="2" id="KW-1185">Reference proteome</keyword>
<proteinExistence type="predicted"/>
<organism evidence="1 2">
    <name type="scientific">Taibaiella lutea</name>
    <dbReference type="NCBI Taxonomy" id="2608001"/>
    <lineage>
        <taxon>Bacteria</taxon>
        <taxon>Pseudomonadati</taxon>
        <taxon>Bacteroidota</taxon>
        <taxon>Chitinophagia</taxon>
        <taxon>Chitinophagales</taxon>
        <taxon>Chitinophagaceae</taxon>
        <taxon>Taibaiella</taxon>
    </lineage>
</organism>
<evidence type="ECO:0000313" key="1">
    <source>
        <dbReference type="EMBL" id="KAA5537357.1"/>
    </source>
</evidence>
<dbReference type="Proteomes" id="UP000323632">
    <property type="component" value="Unassembled WGS sequence"/>
</dbReference>
<dbReference type="AlphaFoldDB" id="A0A5M6CQH1"/>
<reference evidence="1 2" key="1">
    <citation type="submission" date="2019-09" db="EMBL/GenBank/DDBJ databases">
        <title>Genome sequence and assembly of Taibaiella sp.</title>
        <authorList>
            <person name="Chhetri G."/>
        </authorList>
    </citation>
    <scope>NUCLEOTIDE SEQUENCE [LARGE SCALE GENOMIC DNA]</scope>
    <source>
        <strain evidence="1 2">KVB11</strain>
    </source>
</reference>